<evidence type="ECO:0000313" key="1">
    <source>
        <dbReference type="EMBL" id="KAK2727748.1"/>
    </source>
</evidence>
<evidence type="ECO:0000313" key="2">
    <source>
        <dbReference type="Proteomes" id="UP001187531"/>
    </source>
</evidence>
<accession>A0AA88IEH8</accession>
<protein>
    <submittedName>
        <fullName evidence="1">Uncharacterized protein</fullName>
    </submittedName>
</protein>
<organism evidence="1 2">
    <name type="scientific">Artemia franciscana</name>
    <name type="common">Brine shrimp</name>
    <name type="synonym">Artemia sanfranciscana</name>
    <dbReference type="NCBI Taxonomy" id="6661"/>
    <lineage>
        <taxon>Eukaryota</taxon>
        <taxon>Metazoa</taxon>
        <taxon>Ecdysozoa</taxon>
        <taxon>Arthropoda</taxon>
        <taxon>Crustacea</taxon>
        <taxon>Branchiopoda</taxon>
        <taxon>Anostraca</taxon>
        <taxon>Artemiidae</taxon>
        <taxon>Artemia</taxon>
    </lineage>
</organism>
<dbReference type="PANTHER" id="PTHR45749">
    <property type="match status" value="1"/>
</dbReference>
<dbReference type="Proteomes" id="UP001187531">
    <property type="component" value="Unassembled WGS sequence"/>
</dbReference>
<dbReference type="PANTHER" id="PTHR45749:SF21">
    <property type="entry name" value="DUF4371 DOMAIN-CONTAINING PROTEIN"/>
    <property type="match status" value="1"/>
</dbReference>
<keyword evidence="2" id="KW-1185">Reference proteome</keyword>
<dbReference type="AlphaFoldDB" id="A0AA88IEH8"/>
<reference evidence="1" key="1">
    <citation type="submission" date="2023-07" db="EMBL/GenBank/DDBJ databases">
        <title>Chromosome-level genome assembly of Artemia franciscana.</title>
        <authorList>
            <person name="Jo E."/>
        </authorList>
    </citation>
    <scope>NUCLEOTIDE SEQUENCE</scope>
    <source>
        <tissue evidence="1">Whole body</tissue>
    </source>
</reference>
<comment type="caution">
    <text evidence="1">The sequence shown here is derived from an EMBL/GenBank/DDBJ whole genome shotgun (WGS) entry which is preliminary data.</text>
</comment>
<proteinExistence type="predicted"/>
<sequence>MMGGNYIELANLHWRHKTEMNQWMSKHNKPNVTSYLSGCSQNKLITIVGTELVQKNVAEVNEANFFGVLADGTPSVSHKEHFVVGVGCVDVERAAKEHLPTIVDSELKKGVNLSEEILEYVGRTRKKTRTRKKLVCEVCKERKKDERYFEFNSDYQATHLRGSQKTPVESVVGESDLEQQDASLSQYSAAKSIESVIRRGASCFSASESQPPHVLARLEETSDKYDLVNSQIPDVSGLRSMIVKRYFAKKCKC</sequence>
<dbReference type="EMBL" id="JAVRJZ010000001">
    <property type="protein sequence ID" value="KAK2727748.1"/>
    <property type="molecule type" value="Genomic_DNA"/>
</dbReference>
<name>A0AA88IEH8_ARTSF</name>
<gene>
    <name evidence="1" type="ORF">QYM36_008288</name>
</gene>